<dbReference type="EMBL" id="CP029462">
    <property type="protein sequence ID" value="AXL20205.1"/>
    <property type="molecule type" value="Genomic_DNA"/>
</dbReference>
<proteinExistence type="predicted"/>
<dbReference type="PANTHER" id="PTHR13943:SF77">
    <property type="entry name" value="LRAT DOMAIN-CONTAINING PROTEIN"/>
    <property type="match status" value="1"/>
</dbReference>
<dbReference type="AlphaFoldDB" id="A0A346AWG2"/>
<evidence type="ECO:0000313" key="4">
    <source>
        <dbReference type="EMBL" id="AXL20205.1"/>
    </source>
</evidence>
<dbReference type="OrthoDB" id="9812095at2"/>
<dbReference type="RefSeq" id="WP_087478691.1">
    <property type="nucleotide sequence ID" value="NZ_CAUWMV010000028.1"/>
</dbReference>
<evidence type="ECO:0000256" key="3">
    <source>
        <dbReference type="ARBA" id="ARBA00023098"/>
    </source>
</evidence>
<dbReference type="InterPro" id="IPR007053">
    <property type="entry name" value="LRAT_dom"/>
</dbReference>
<reference evidence="4 5" key="1">
    <citation type="submission" date="2018-05" db="EMBL/GenBank/DDBJ databases">
        <title>Complete genome sequence of Megasphaera sp. AJH120T, isolated from the ceca of a chicken.</title>
        <authorList>
            <person name="Maki J."/>
            <person name="Looft T."/>
        </authorList>
    </citation>
    <scope>NUCLEOTIDE SEQUENCE [LARGE SCALE GENOMIC DNA]</scope>
    <source>
        <strain evidence="4 5">AJH120</strain>
    </source>
</reference>
<dbReference type="PROSITE" id="PS51934">
    <property type="entry name" value="LRAT"/>
    <property type="match status" value="1"/>
</dbReference>
<keyword evidence="3" id="KW-0443">Lipid metabolism</keyword>
<dbReference type="Proteomes" id="UP000254337">
    <property type="component" value="Chromosome"/>
</dbReference>
<dbReference type="PANTHER" id="PTHR13943">
    <property type="entry name" value="HRAS-LIKE SUPPRESSOR - RELATED"/>
    <property type="match status" value="1"/>
</dbReference>
<evidence type="ECO:0000256" key="2">
    <source>
        <dbReference type="ARBA" id="ARBA00022801"/>
    </source>
</evidence>
<dbReference type="Pfam" id="PF04970">
    <property type="entry name" value="LRAT"/>
    <property type="match status" value="1"/>
</dbReference>
<dbReference type="GO" id="GO:0016410">
    <property type="term" value="F:N-acyltransferase activity"/>
    <property type="evidence" value="ECO:0007669"/>
    <property type="project" value="TreeGrafter"/>
</dbReference>
<dbReference type="GO" id="GO:0070292">
    <property type="term" value="P:N-acylphosphatidylethanolamine metabolic process"/>
    <property type="evidence" value="ECO:0007669"/>
    <property type="project" value="TreeGrafter"/>
</dbReference>
<dbReference type="GO" id="GO:0004623">
    <property type="term" value="F:phospholipase A2 activity"/>
    <property type="evidence" value="ECO:0007669"/>
    <property type="project" value="TreeGrafter"/>
</dbReference>
<keyword evidence="1" id="KW-0808">Transferase</keyword>
<evidence type="ECO:0000313" key="5">
    <source>
        <dbReference type="Proteomes" id="UP000254337"/>
    </source>
</evidence>
<keyword evidence="2" id="KW-0378">Hydrolase</keyword>
<dbReference type="KEGG" id="meg:DKB62_00700"/>
<name>A0A346AWG2_9FIRM</name>
<keyword evidence="5" id="KW-1185">Reference proteome</keyword>
<protein>
    <submittedName>
        <fullName evidence="4">Uncharacterized protein</fullName>
    </submittedName>
</protein>
<organism evidence="4 5">
    <name type="scientific">Megasphaera stantonii</name>
    <dbReference type="NCBI Taxonomy" id="2144175"/>
    <lineage>
        <taxon>Bacteria</taxon>
        <taxon>Bacillati</taxon>
        <taxon>Bacillota</taxon>
        <taxon>Negativicutes</taxon>
        <taxon>Veillonellales</taxon>
        <taxon>Veillonellaceae</taxon>
        <taxon>Megasphaera</taxon>
    </lineage>
</organism>
<sequence>MAKKKAKAGDVIFVDRGLFRHFGVYVGHDRVIHYAPPKGEFKFDADEACIHEASMEEFLDGDETYYVCDFSEDDHRDDDDDSWWDIFRSALEAIVGEEEPKEQFHLYTPQSTIARARRRIGEKSYDLLENNCEHFALWCKTGISESRQVDGLMGCISTVKLVAKLLD</sequence>
<dbReference type="InterPro" id="IPR051496">
    <property type="entry name" value="H-rev107_PLA/AT"/>
</dbReference>
<evidence type="ECO:0000256" key="1">
    <source>
        <dbReference type="ARBA" id="ARBA00022679"/>
    </source>
</evidence>
<dbReference type="GO" id="GO:0005737">
    <property type="term" value="C:cytoplasm"/>
    <property type="evidence" value="ECO:0007669"/>
    <property type="project" value="TreeGrafter"/>
</dbReference>
<accession>A0A346AWG2</accession>
<dbReference type="Gene3D" id="3.90.1720.10">
    <property type="entry name" value="endopeptidase domain like (from Nostoc punctiforme)"/>
    <property type="match status" value="1"/>
</dbReference>
<gene>
    <name evidence="4" type="ORF">DKB62_00700</name>
</gene>
<dbReference type="GO" id="GO:0008970">
    <property type="term" value="F:phospholipase A1 activity"/>
    <property type="evidence" value="ECO:0007669"/>
    <property type="project" value="TreeGrafter"/>
</dbReference>